<evidence type="ECO:0000313" key="2">
    <source>
        <dbReference type="Proteomes" id="UP000807469"/>
    </source>
</evidence>
<organism evidence="1 2">
    <name type="scientific">Pholiota conissans</name>
    <dbReference type="NCBI Taxonomy" id="109636"/>
    <lineage>
        <taxon>Eukaryota</taxon>
        <taxon>Fungi</taxon>
        <taxon>Dikarya</taxon>
        <taxon>Basidiomycota</taxon>
        <taxon>Agaricomycotina</taxon>
        <taxon>Agaricomycetes</taxon>
        <taxon>Agaricomycetidae</taxon>
        <taxon>Agaricales</taxon>
        <taxon>Agaricineae</taxon>
        <taxon>Strophariaceae</taxon>
        <taxon>Pholiota</taxon>
    </lineage>
</organism>
<dbReference type="AlphaFoldDB" id="A0A9P5Z9C5"/>
<name>A0A9P5Z9C5_9AGAR</name>
<comment type="caution">
    <text evidence="1">The sequence shown here is derived from an EMBL/GenBank/DDBJ whole genome shotgun (WGS) entry which is preliminary data.</text>
</comment>
<keyword evidence="2" id="KW-1185">Reference proteome</keyword>
<proteinExistence type="predicted"/>
<protein>
    <recommendedName>
        <fullName evidence="3">F-box domain-containing protein</fullName>
    </recommendedName>
</protein>
<dbReference type="OrthoDB" id="2891411at2759"/>
<sequence length="365" mass="41808">MTSTQQLRRSTRRSQARFLTTSARPKNLRGLPCLPDEIYLEILSHLPSFPLLSCHDASDIATYGPRRLALDALSQTCSDLRRVFLRYRWQRIEVYSQMELEVGRGPLPKTRYNRKGKSVAGNRAYAMELVRQLEVVTVREPGLAQVVNVLDIYITDYSAETVIPELARCMSLMPNLHTVYIDFAFFGAIGFHQSSIIIDSFAPYKYPQIKNANVSLNAFFFISRCPDLKVLHIQRRHLWLRNVPDFLNYIVDACPAIEILGNILVPQAFPFNAPACPKLNVYIEIFSRFQHLHDVTFALNALPRDSDMQAIWKTANLRTVRILFNLSTYFTHDQVEEWKTQMKTLLLKISSGSKGGHKQLIVTTA</sequence>
<evidence type="ECO:0008006" key="3">
    <source>
        <dbReference type="Google" id="ProtNLM"/>
    </source>
</evidence>
<dbReference type="Proteomes" id="UP000807469">
    <property type="component" value="Unassembled WGS sequence"/>
</dbReference>
<gene>
    <name evidence="1" type="ORF">BDN70DRAFT_436274</name>
</gene>
<accession>A0A9P5Z9C5</accession>
<reference evidence="1" key="1">
    <citation type="submission" date="2020-11" db="EMBL/GenBank/DDBJ databases">
        <authorList>
            <consortium name="DOE Joint Genome Institute"/>
            <person name="Ahrendt S."/>
            <person name="Riley R."/>
            <person name="Andreopoulos W."/>
            <person name="Labutti K."/>
            <person name="Pangilinan J."/>
            <person name="Ruiz-Duenas F.J."/>
            <person name="Barrasa J.M."/>
            <person name="Sanchez-Garcia M."/>
            <person name="Camarero S."/>
            <person name="Miyauchi S."/>
            <person name="Serrano A."/>
            <person name="Linde D."/>
            <person name="Babiker R."/>
            <person name="Drula E."/>
            <person name="Ayuso-Fernandez I."/>
            <person name="Pacheco R."/>
            <person name="Padilla G."/>
            <person name="Ferreira P."/>
            <person name="Barriuso J."/>
            <person name="Kellner H."/>
            <person name="Castanera R."/>
            <person name="Alfaro M."/>
            <person name="Ramirez L."/>
            <person name="Pisabarro A.G."/>
            <person name="Kuo A."/>
            <person name="Tritt A."/>
            <person name="Lipzen A."/>
            <person name="He G."/>
            <person name="Yan M."/>
            <person name="Ng V."/>
            <person name="Cullen D."/>
            <person name="Martin F."/>
            <person name="Rosso M.-N."/>
            <person name="Henrissat B."/>
            <person name="Hibbett D."/>
            <person name="Martinez A.T."/>
            <person name="Grigoriev I.V."/>
        </authorList>
    </citation>
    <scope>NUCLEOTIDE SEQUENCE</scope>
    <source>
        <strain evidence="1">CIRM-BRFM 674</strain>
    </source>
</reference>
<evidence type="ECO:0000313" key="1">
    <source>
        <dbReference type="EMBL" id="KAF9482369.1"/>
    </source>
</evidence>
<dbReference type="EMBL" id="MU155166">
    <property type="protein sequence ID" value="KAF9482369.1"/>
    <property type="molecule type" value="Genomic_DNA"/>
</dbReference>